<dbReference type="AlphaFoldDB" id="A0A8X7NQC2"/>
<dbReference type="OrthoDB" id="10493166at2759"/>
<protein>
    <submittedName>
        <fullName evidence="1">Uncharacterized protein</fullName>
    </submittedName>
</protein>
<evidence type="ECO:0000313" key="2">
    <source>
        <dbReference type="Proteomes" id="UP000590412"/>
    </source>
</evidence>
<dbReference type="EMBL" id="JABWAB010000003">
    <property type="protein sequence ID" value="KAF6057625.1"/>
    <property type="molecule type" value="Genomic_DNA"/>
</dbReference>
<organism evidence="1 2">
    <name type="scientific">Candida parapsilosis</name>
    <name type="common">Yeast</name>
    <dbReference type="NCBI Taxonomy" id="5480"/>
    <lineage>
        <taxon>Eukaryota</taxon>
        <taxon>Fungi</taxon>
        <taxon>Dikarya</taxon>
        <taxon>Ascomycota</taxon>
        <taxon>Saccharomycotina</taxon>
        <taxon>Pichiomycetes</taxon>
        <taxon>Debaryomycetaceae</taxon>
        <taxon>Candida/Lodderomyces clade</taxon>
        <taxon>Candida</taxon>
    </lineage>
</organism>
<accession>A0A8X7NQC2</accession>
<dbReference type="Proteomes" id="UP000590412">
    <property type="component" value="Unassembled WGS sequence"/>
</dbReference>
<reference evidence="1" key="1">
    <citation type="submission" date="2020-03" db="EMBL/GenBank/DDBJ databases">
        <title>FDA dAtabase for Regulatory Grade micrObial Sequences (FDA-ARGOS): Supporting development and validation of Infectious Disease Dx tests.</title>
        <authorList>
            <person name="Campos J."/>
            <person name="Goldberg B."/>
            <person name="Tallon L."/>
            <person name="Sadzewicz L."/>
            <person name="Vavikolanu K."/>
            <person name="Mehta A."/>
            <person name="Aluvathingal J."/>
            <person name="Nadendla S."/>
            <person name="Nandy P."/>
            <person name="Geyer C."/>
            <person name="Yan Y."/>
            <person name="Sichtig H."/>
        </authorList>
    </citation>
    <scope>NUCLEOTIDE SEQUENCE [LARGE SCALE GENOMIC DNA]</scope>
    <source>
        <strain evidence="1">FDAARGOS_652</strain>
    </source>
</reference>
<evidence type="ECO:0000313" key="1">
    <source>
        <dbReference type="EMBL" id="KAF6057625.1"/>
    </source>
</evidence>
<proteinExistence type="predicted"/>
<comment type="caution">
    <text evidence="1">The sequence shown here is derived from an EMBL/GenBank/DDBJ whole genome shotgun (WGS) entry which is preliminary data.</text>
</comment>
<gene>
    <name evidence="1" type="ORF">FOB60_002180</name>
</gene>
<sequence>MQLILELLRRFDYESIKTIIASDCKNTIDAILTYVPRYIDIYGDNPDDWKNSNKGPLNNADSLNEAMNLLWDMEDKCGNEGLEGVLLVYKRWVNNIKRFDWAQDLALRM</sequence>
<name>A0A8X7NQC2_CANPA</name>